<dbReference type="FunFam" id="2.60.40.420:FF:000003">
    <property type="entry name" value="Blue copper"/>
    <property type="match status" value="1"/>
</dbReference>
<organism evidence="6 7">
    <name type="scientific">Panicum virgatum</name>
    <name type="common">Blackwell switchgrass</name>
    <dbReference type="NCBI Taxonomy" id="38727"/>
    <lineage>
        <taxon>Eukaryota</taxon>
        <taxon>Viridiplantae</taxon>
        <taxon>Streptophyta</taxon>
        <taxon>Embryophyta</taxon>
        <taxon>Tracheophyta</taxon>
        <taxon>Spermatophyta</taxon>
        <taxon>Magnoliopsida</taxon>
        <taxon>Liliopsida</taxon>
        <taxon>Poales</taxon>
        <taxon>Poaceae</taxon>
        <taxon>PACMAD clade</taxon>
        <taxon>Panicoideae</taxon>
        <taxon>Panicodae</taxon>
        <taxon>Paniceae</taxon>
        <taxon>Panicinae</taxon>
        <taxon>Panicum</taxon>
        <taxon>Panicum sect. Hiantes</taxon>
    </lineage>
</organism>
<feature type="region of interest" description="Disordered" evidence="4">
    <location>
        <begin position="1"/>
        <end position="23"/>
    </location>
</feature>
<dbReference type="PANTHER" id="PTHR33021:SF500">
    <property type="entry name" value="CUPREDOXIN SUPERFAMILY PROTEIN"/>
    <property type="match status" value="1"/>
</dbReference>
<sequence>MSSVHSSNSGEQAISVRNPGRSPAPNRCATVLCPSLSQHIARLKITMPNTLARVAAILFAAGTLASATTVIVGDDQGWTIGVDYIAWVRGKTFKVGDKLVFSYPSAEHTVTEVGKNDYFACAGGSALSNDRSGSTNVTLTGPGTRYFICNIPGHCTIGMRLAVAVAGDGSPPVVTSAATGTGSRIRPRMGPVAAAAAGAMIKLAL</sequence>
<accession>A0A8T0VVU7</accession>
<dbReference type="EMBL" id="CM029040">
    <property type="protein sequence ID" value="KAG2635570.1"/>
    <property type="molecule type" value="Genomic_DNA"/>
</dbReference>
<gene>
    <name evidence="6" type="ORF">PVAP13_2NG403500</name>
</gene>
<dbReference type="Gene3D" id="2.60.40.420">
    <property type="entry name" value="Cupredoxins - blue copper proteins"/>
    <property type="match status" value="1"/>
</dbReference>
<dbReference type="InterPro" id="IPR039391">
    <property type="entry name" value="Phytocyanin-like"/>
</dbReference>
<protein>
    <recommendedName>
        <fullName evidence="5">Phytocyanin domain-containing protein</fullName>
    </recommendedName>
</protein>
<evidence type="ECO:0000313" key="6">
    <source>
        <dbReference type="EMBL" id="KAG2635569.1"/>
    </source>
</evidence>
<dbReference type="SUPFAM" id="SSF49503">
    <property type="entry name" value="Cupredoxins"/>
    <property type="match status" value="1"/>
</dbReference>
<keyword evidence="2" id="KW-0186">Copper</keyword>
<dbReference type="Proteomes" id="UP000823388">
    <property type="component" value="Chromosome 2N"/>
</dbReference>
<proteinExistence type="predicted"/>
<evidence type="ECO:0000256" key="3">
    <source>
        <dbReference type="ARBA" id="ARBA00023180"/>
    </source>
</evidence>
<name>A0A8T0VVU7_PANVG</name>
<feature type="domain" description="Phytocyanin" evidence="5">
    <location>
        <begin position="68"/>
        <end position="167"/>
    </location>
</feature>
<reference evidence="6" key="1">
    <citation type="submission" date="2020-05" db="EMBL/GenBank/DDBJ databases">
        <title>WGS assembly of Panicum virgatum.</title>
        <authorList>
            <person name="Lovell J.T."/>
            <person name="Jenkins J."/>
            <person name="Shu S."/>
            <person name="Juenger T.E."/>
            <person name="Schmutz J."/>
        </authorList>
    </citation>
    <scope>NUCLEOTIDE SEQUENCE</scope>
    <source>
        <strain evidence="6">AP13</strain>
    </source>
</reference>
<dbReference type="PANTHER" id="PTHR33021">
    <property type="entry name" value="BLUE COPPER PROTEIN"/>
    <property type="match status" value="1"/>
</dbReference>
<dbReference type="AlphaFoldDB" id="A0A8T0VVU7"/>
<evidence type="ECO:0000259" key="5">
    <source>
        <dbReference type="PROSITE" id="PS51485"/>
    </source>
</evidence>
<keyword evidence="1" id="KW-0479">Metal-binding</keyword>
<dbReference type="InterPro" id="IPR028871">
    <property type="entry name" value="BlueCu_1_BS"/>
</dbReference>
<evidence type="ECO:0000256" key="2">
    <source>
        <dbReference type="ARBA" id="ARBA00023008"/>
    </source>
</evidence>
<dbReference type="GO" id="GO:0046872">
    <property type="term" value="F:metal ion binding"/>
    <property type="evidence" value="ECO:0007669"/>
    <property type="project" value="UniProtKB-KW"/>
</dbReference>
<feature type="compositionally biased region" description="Polar residues" evidence="4">
    <location>
        <begin position="1"/>
        <end position="12"/>
    </location>
</feature>
<dbReference type="InterPro" id="IPR003245">
    <property type="entry name" value="Phytocyanin_dom"/>
</dbReference>
<dbReference type="Pfam" id="PF02298">
    <property type="entry name" value="Cu_bind_like"/>
    <property type="match status" value="1"/>
</dbReference>
<keyword evidence="3" id="KW-0325">Glycoprotein</keyword>
<evidence type="ECO:0000256" key="1">
    <source>
        <dbReference type="ARBA" id="ARBA00022723"/>
    </source>
</evidence>
<dbReference type="OrthoDB" id="206968at2759"/>
<evidence type="ECO:0000256" key="4">
    <source>
        <dbReference type="SAM" id="MobiDB-lite"/>
    </source>
</evidence>
<comment type="caution">
    <text evidence="6">The sequence shown here is derived from an EMBL/GenBank/DDBJ whole genome shotgun (WGS) entry which is preliminary data.</text>
</comment>
<dbReference type="GO" id="GO:0005886">
    <property type="term" value="C:plasma membrane"/>
    <property type="evidence" value="ECO:0007669"/>
    <property type="project" value="TreeGrafter"/>
</dbReference>
<dbReference type="CDD" id="cd04216">
    <property type="entry name" value="Phytocyanin"/>
    <property type="match status" value="1"/>
</dbReference>
<keyword evidence="7" id="KW-1185">Reference proteome</keyword>
<evidence type="ECO:0000313" key="7">
    <source>
        <dbReference type="Proteomes" id="UP000823388"/>
    </source>
</evidence>
<dbReference type="PROSITE" id="PS00196">
    <property type="entry name" value="COPPER_BLUE"/>
    <property type="match status" value="1"/>
</dbReference>
<dbReference type="GO" id="GO:0009055">
    <property type="term" value="F:electron transfer activity"/>
    <property type="evidence" value="ECO:0007669"/>
    <property type="project" value="InterPro"/>
</dbReference>
<dbReference type="PROSITE" id="PS51485">
    <property type="entry name" value="PHYTOCYANIN"/>
    <property type="match status" value="1"/>
</dbReference>
<dbReference type="EMBL" id="CM029040">
    <property type="protein sequence ID" value="KAG2635569.1"/>
    <property type="molecule type" value="Genomic_DNA"/>
</dbReference>
<dbReference type="InterPro" id="IPR008972">
    <property type="entry name" value="Cupredoxin"/>
</dbReference>